<evidence type="ECO:0000313" key="2">
    <source>
        <dbReference type="Proteomes" id="UP001515683"/>
    </source>
</evidence>
<gene>
    <name evidence="1" type="ORF">F3J40_12440</name>
</gene>
<accession>A0ABX0RGN3</accession>
<comment type="caution">
    <text evidence="1">The sequence shown here is derived from an EMBL/GenBank/DDBJ whole genome shotgun (WGS) entry which is preliminary data.</text>
</comment>
<dbReference type="EMBL" id="VWXF01000004">
    <property type="protein sequence ID" value="NIF22405.1"/>
    <property type="molecule type" value="Genomic_DNA"/>
</dbReference>
<name>A0ABX0RGN3_9GAMM</name>
<dbReference type="RefSeq" id="WP_167015047.1">
    <property type="nucleotide sequence ID" value="NZ_VWXF01000004.1"/>
</dbReference>
<protein>
    <submittedName>
        <fullName evidence="1">Uncharacterized protein</fullName>
    </submittedName>
</protein>
<sequence>MFVDNSRNSTVVVKTYSDDANTAYVQSTAVEDRAAIQDRVEGVRHKRDITANQSNQLTTRSLSDCFFNSKVREIIKTAVNSLLTARHHLFSGQKIYRLTASFSPRLPGINDANRAIKEALCDIKNQCTYLALNQNANLHSSFFSSVENRNYLAQIVRNTALNQFDFNRSVSVSAEIYDGNIIVSLHGYVKNDVRDKFVFPVTHIGNSINALLLNASQPMFPVSRLTGGRLTVWDDGEWNVNDILNAYRIKNVAVNDIDAINLSLKDLEEKKWRYFRHADGDDIDCQWHLGQNVFNQYYLEKNLVESSGNLTVLLDTFLTQHVSLIMADLAEINTDSACRPGRNIYQTVADALHRYGGLNTQLVIGYEINNSTQQNLVQPGISLPEYFVKPSFYHCNPIHYAGLSDYLNNIKQQTMTFYQKENEVCLNHAVLANDTSTRILDFPSLYSLKHVSMKVSSPALEKNSYSLDNKYVKCFNLRSDKYPERYIERNFSEWNYIISQFISSFSTQARQANGRLSDIPAITKAIKLLSNDNPGLNVAQAVTDLVTIYYDLLAQQNERQLSYLLTSHISQEEFCARALAKQLSIDSDHWAVFFTHTLPIKIERNVDVKNISFFELVFNPDLRSRFDNPSNPLYDNNDSEFHCSSLGANLRETGIVDELHSRNTTQGLIAIFCPAANEISSNRTFAKILANPEAAYAIFNQHQIKNLVERFRLIETESSILRSANASLSLSKFMSDSDFIRDGLPVIDAQFLQSGSHEEGGNVSLRISHFLNSSQQQSVMNKTDHFRQMLVNRYATNKEVFYLTQPANSEGSLWRQIKDQLLQVARFIPFPPLQAAVVLDDLIEGRDAETTTIDAIFAFAPLLNQIKSIKNIATVLHDVASFDVFAHSIKDAVKAIKQGDYPQLALDTFNTVANVRSPLHCAGHITEPLRAENVPEITTAASKHIVSDERHPLSGLTPIKISGEDFYLYPTIHSPTRLYRFDPGNPSVPKPTTWFAAKDAGLWRITSGPRGGGPVHSCLLLPTEGDPFAYYGWEGLISDISSKRIQATPQLIQEHIFETGEINWQDDEKGYVYTGMTFRGDRRVPAVVFAEGFKLRRPVDSLAEVTGMRGGFEGGRDQQDMDGKGISTSAFYDRDRAGAWYYGGDRGGHTYVIDGRSLEGYHLYANRLTVTAPMQRRVSYHPWEINYGVDIPPGLIIGAFNRHHQFRLNPAYLAAQTLAIPG</sequence>
<keyword evidence="2" id="KW-1185">Reference proteome</keyword>
<organism evidence="1 2">
    <name type="scientific">Candidatus Pantoea multigeneris</name>
    <dbReference type="NCBI Taxonomy" id="2608357"/>
    <lineage>
        <taxon>Bacteria</taxon>
        <taxon>Pseudomonadati</taxon>
        <taxon>Pseudomonadota</taxon>
        <taxon>Gammaproteobacteria</taxon>
        <taxon>Enterobacterales</taxon>
        <taxon>Erwiniaceae</taxon>
        <taxon>Pantoea</taxon>
    </lineage>
</organism>
<dbReference type="Proteomes" id="UP001515683">
    <property type="component" value="Unassembled WGS sequence"/>
</dbReference>
<reference evidence="1 2" key="1">
    <citation type="journal article" date="2019" name="bioRxiv">
        <title>Bacteria contribute to plant secondary compound degradation in a generalist herbivore system.</title>
        <authorList>
            <person name="Francoeur C.B."/>
            <person name="Khadempour L."/>
            <person name="Moreira-Soto R.D."/>
            <person name="Gotting K."/>
            <person name="Book A.J."/>
            <person name="Pinto-Tomas A.A."/>
            <person name="Keefover-Ring K."/>
            <person name="Currie C.R."/>
        </authorList>
    </citation>
    <scope>NUCLEOTIDE SEQUENCE [LARGE SCALE GENOMIC DNA]</scope>
    <source>
        <strain evidence="1">Acro-835</strain>
    </source>
</reference>
<proteinExistence type="predicted"/>
<evidence type="ECO:0000313" key="1">
    <source>
        <dbReference type="EMBL" id="NIF22405.1"/>
    </source>
</evidence>